<gene>
    <name evidence="1" type="ORF">BC05F1_00290</name>
</gene>
<evidence type="ECO:0000313" key="2">
    <source>
        <dbReference type="Proteomes" id="UP000196052"/>
    </source>
</evidence>
<name>A0A1C3ZD96_9BACI</name>
<reference evidence="2" key="1">
    <citation type="submission" date="2016-08" db="EMBL/GenBank/DDBJ databases">
        <authorList>
            <person name="Loux V."/>
            <person name="Rue O."/>
        </authorList>
    </citation>
    <scope>NUCLEOTIDE SEQUENCE [LARGE SCALE GENOMIC DNA]</scope>
    <source>
        <strain evidence="2">INRA Bc05-F1</strain>
    </source>
</reference>
<accession>A0A2B6PGD1</accession>
<dbReference type="AlphaFoldDB" id="A0A1C3ZD96"/>
<dbReference type="RefSeq" id="WP_087949358.1">
    <property type="nucleotide sequence ID" value="NZ_FMBE01000005.1"/>
</dbReference>
<dbReference type="Proteomes" id="UP000196052">
    <property type="component" value="Unassembled WGS sequence"/>
</dbReference>
<sequence length="155" mass="18613">MSKETRKEKFRRIAEKRMTRIFSDMNLIANLSNRNNYVYSSQEVEEFFRAYEDKGKEIRAYFELEIPVKQPLSTTFSFSDNNDSKEVKNTKFKSIAEKRMTRMFSDMNLIANLSNKKNYTYTAQEIDELFQAYEDKGKEIKRYFEPLKEEFTFSS</sequence>
<organism evidence="1 2">
    <name type="scientific">Bacillus wiedmannii</name>
    <dbReference type="NCBI Taxonomy" id="1890302"/>
    <lineage>
        <taxon>Bacteria</taxon>
        <taxon>Bacillati</taxon>
        <taxon>Bacillota</taxon>
        <taxon>Bacilli</taxon>
        <taxon>Bacillales</taxon>
        <taxon>Bacillaceae</taxon>
        <taxon>Bacillus</taxon>
        <taxon>Bacillus cereus group</taxon>
    </lineage>
</organism>
<proteinExistence type="predicted"/>
<evidence type="ECO:0000313" key="1">
    <source>
        <dbReference type="EMBL" id="SCB80357.1"/>
    </source>
</evidence>
<protein>
    <submittedName>
        <fullName evidence="1">Uncharacterized protein</fullName>
    </submittedName>
</protein>
<accession>A0A1C3ZD96</accession>
<dbReference type="EMBL" id="FMBE01000005">
    <property type="protein sequence ID" value="SCB80357.1"/>
    <property type="molecule type" value="Genomic_DNA"/>
</dbReference>